<keyword evidence="3" id="KW-0012">Acyltransferase</keyword>
<dbReference type="PANTHER" id="PTHR31623">
    <property type="entry name" value="F21J9.9"/>
    <property type="match status" value="1"/>
</dbReference>
<reference evidence="4" key="1">
    <citation type="journal article" date="2014" name="Nat. Genet.">
        <title>The genome of the stress-tolerant wild tomato species Solanum pennellii.</title>
        <authorList>
            <person name="Bolger A."/>
            <person name="Scossa F."/>
            <person name="Bolger M.E."/>
            <person name="Lanz C."/>
            <person name="Maumus F."/>
            <person name="Tohge T."/>
            <person name="Quesneville H."/>
            <person name="Alseekh S."/>
            <person name="Sorensen I."/>
            <person name="Lichtenstein G."/>
            <person name="Fich E.A."/>
            <person name="Conte M."/>
            <person name="Keller H."/>
            <person name="Schneeberger K."/>
            <person name="Schwacke R."/>
            <person name="Ofner I."/>
            <person name="Vrebalov J."/>
            <person name="Xu Y."/>
            <person name="Osorio S."/>
            <person name="Aflitos S.A."/>
            <person name="Schijlen E."/>
            <person name="Jimenez-Gomez J.M."/>
            <person name="Ryngajllo M."/>
            <person name="Kimura S."/>
            <person name="Kumar R."/>
            <person name="Koenig D."/>
            <person name="Headland L.R."/>
            <person name="Maloof J.N."/>
            <person name="Sinha N."/>
            <person name="van Ham R.C."/>
            <person name="Lankhorst R.K."/>
            <person name="Mao L."/>
            <person name="Vogel A."/>
            <person name="Arsova B."/>
            <person name="Panstruga R."/>
            <person name="Fei Z."/>
            <person name="Rose J.K."/>
            <person name="Zamir D."/>
            <person name="Carrari F."/>
            <person name="Giovannoni J.J."/>
            <person name="Weigel D."/>
            <person name="Usadel B."/>
            <person name="Fernie A.R."/>
        </authorList>
    </citation>
    <scope>NUCLEOTIDE SEQUENCE [LARGE SCALE GENOMIC DNA]</scope>
    <source>
        <strain evidence="4">cv. LA0716</strain>
    </source>
</reference>
<keyword evidence="2" id="KW-0808">Transferase</keyword>
<dbReference type="RefSeq" id="XP_015081205.1">
    <property type="nucleotide sequence ID" value="XM_015225719.2"/>
</dbReference>
<dbReference type="Gene3D" id="3.30.559.10">
    <property type="entry name" value="Chloramphenicol acetyltransferase-like domain"/>
    <property type="match status" value="2"/>
</dbReference>
<evidence type="ECO:0000256" key="3">
    <source>
        <dbReference type="ARBA" id="ARBA00023315"/>
    </source>
</evidence>
<evidence type="ECO:0000313" key="4">
    <source>
        <dbReference type="Proteomes" id="UP000694930"/>
    </source>
</evidence>
<dbReference type="PANTHER" id="PTHR31623:SF74">
    <property type="entry name" value="ANTHOCYANIN ACYLTRANSFERASE"/>
    <property type="match status" value="1"/>
</dbReference>
<proteinExistence type="inferred from homology"/>
<keyword evidence="4" id="KW-1185">Reference proteome</keyword>
<dbReference type="GeneID" id="107024739"/>
<sequence>MESTSLAKINILSKDIIRSFPISNHDNNNNNNNNNVDHPKNYKLSFFDQIALQMHVPCVLFYPLKYSTSPKISIIHEQLQQSLSKLLSHVYPASGRFSSDAQSINCHDEGVLYIKAKVDSQFCDFLKDAQKDIDLALNFCPKIDRSVSNLSITPLVVVQVTEFACGRGLALSLSTEHAVIDGFRAVKFVYEWSKVSKMGINKISCFTFDDFGTIFPPSSDNHLLKRVESPRDDHVKMVARRFVINQSVISKFKKNVGLVYFRPSRVELVIAFLWSALINIFQRKNNGRMRPCLLSVPVNLRGKIDFPRYENSFGNFAIEVPIKFIPGETKMEVKDILLLIKDVIQKTNVSFAKSSDDIYTLASKFHKEIQEWEENEQVDVCMASSLCRFPINEADFGWGKPCLLSLGLRRSDMFWLYDTQCGSGIIVQADLKKEYMDMFGCDKDVLSFICDE</sequence>
<dbReference type="InterPro" id="IPR023213">
    <property type="entry name" value="CAT-like_dom_sf"/>
</dbReference>
<comment type="similarity">
    <text evidence="1">Belongs to the plant acyltransferase family.</text>
</comment>
<name>A0ABM1H6Y7_SOLPN</name>
<protein>
    <submittedName>
        <fullName evidence="5">Acetyl-CoA-benzylalcohol acetyltransferase-like</fullName>
    </submittedName>
</protein>
<organism evidence="4 5">
    <name type="scientific">Solanum pennellii</name>
    <name type="common">Tomato</name>
    <name type="synonym">Lycopersicon pennellii</name>
    <dbReference type="NCBI Taxonomy" id="28526"/>
    <lineage>
        <taxon>Eukaryota</taxon>
        <taxon>Viridiplantae</taxon>
        <taxon>Streptophyta</taxon>
        <taxon>Embryophyta</taxon>
        <taxon>Tracheophyta</taxon>
        <taxon>Spermatophyta</taxon>
        <taxon>Magnoliopsida</taxon>
        <taxon>eudicotyledons</taxon>
        <taxon>Gunneridae</taxon>
        <taxon>Pentapetalae</taxon>
        <taxon>asterids</taxon>
        <taxon>lamiids</taxon>
        <taxon>Solanales</taxon>
        <taxon>Solanaceae</taxon>
        <taxon>Solanoideae</taxon>
        <taxon>Solaneae</taxon>
        <taxon>Solanum</taxon>
        <taxon>Solanum subgen. Lycopersicon</taxon>
    </lineage>
</organism>
<evidence type="ECO:0000256" key="2">
    <source>
        <dbReference type="ARBA" id="ARBA00022679"/>
    </source>
</evidence>
<dbReference type="Proteomes" id="UP000694930">
    <property type="component" value="Chromosome 7"/>
</dbReference>
<evidence type="ECO:0000313" key="5">
    <source>
        <dbReference type="RefSeq" id="XP_015081205.1"/>
    </source>
</evidence>
<gene>
    <name evidence="5" type="primary">LOC107024739</name>
</gene>
<accession>A0ABM1H6Y7</accession>
<reference evidence="5" key="2">
    <citation type="submission" date="2025-08" db="UniProtKB">
        <authorList>
            <consortium name="RefSeq"/>
        </authorList>
    </citation>
    <scope>IDENTIFICATION</scope>
</reference>
<evidence type="ECO:0000256" key="1">
    <source>
        <dbReference type="ARBA" id="ARBA00009861"/>
    </source>
</evidence>
<dbReference type="Pfam" id="PF02458">
    <property type="entry name" value="Transferase"/>
    <property type="match status" value="1"/>
</dbReference>